<evidence type="ECO:0000256" key="2">
    <source>
        <dbReference type="ARBA" id="ARBA00004496"/>
    </source>
</evidence>
<evidence type="ECO:0000256" key="4">
    <source>
        <dbReference type="ARBA" id="ARBA00022942"/>
    </source>
</evidence>
<evidence type="ECO:0000256" key="7">
    <source>
        <dbReference type="SAM" id="Phobius"/>
    </source>
</evidence>
<reference evidence="9 10" key="1">
    <citation type="journal article" date="2018" name="BMC Genomics">
        <title>Genomic comparison of Trypanosoma conorhini and Trypanosoma rangeli to Trypanosoma cruzi strains of high and low virulence.</title>
        <authorList>
            <person name="Bradwell K.R."/>
            <person name="Koparde V.N."/>
            <person name="Matveyev A.V."/>
            <person name="Serrano M.G."/>
            <person name="Alves J.M."/>
            <person name="Parikh H."/>
            <person name="Huang B."/>
            <person name="Lee V."/>
            <person name="Espinosa-Alvarez O."/>
            <person name="Ortiz P.A."/>
            <person name="Costa-Martins A.G."/>
            <person name="Teixeira M.M."/>
            <person name="Buck G.A."/>
        </authorList>
    </citation>
    <scope>NUCLEOTIDE SEQUENCE [LARGE SCALE GENOMIC DNA]</scope>
    <source>
        <strain evidence="9 10">025E</strain>
    </source>
</reference>
<feature type="transmembrane region" description="Helical" evidence="7">
    <location>
        <begin position="236"/>
        <end position="260"/>
    </location>
</feature>
<keyword evidence="3" id="KW-0963">Cytoplasm</keyword>
<dbReference type="Gene3D" id="1.10.2020.20">
    <property type="match status" value="1"/>
</dbReference>
<dbReference type="InterPro" id="IPR044868">
    <property type="entry name" value="Rpn13/ADRM1_Pru"/>
</dbReference>
<dbReference type="PANTHER" id="PTHR12225:SF0">
    <property type="entry name" value="PROTEASOMAL UBIQUITIN RECEPTOR ADRM1"/>
    <property type="match status" value="1"/>
</dbReference>
<keyword evidence="10" id="KW-1185">Reference proteome</keyword>
<protein>
    <recommendedName>
        <fullName evidence="8">Pru domain-containing protein</fullName>
    </recommendedName>
</protein>
<dbReference type="Gene3D" id="2.30.29.70">
    <property type="entry name" value="Proteasomal ubiquitin receptor Rpn13/ADRM1"/>
    <property type="match status" value="1"/>
</dbReference>
<accession>A0A422NW20</accession>
<dbReference type="RefSeq" id="XP_029226062.1">
    <property type="nucleotide sequence ID" value="XM_029373824.1"/>
</dbReference>
<evidence type="ECO:0000256" key="6">
    <source>
        <dbReference type="SAM" id="MobiDB-lite"/>
    </source>
</evidence>
<keyword evidence="7" id="KW-0812">Transmembrane</keyword>
<keyword evidence="4" id="KW-0647">Proteasome</keyword>
<sequence length="266" mass="29657">MDERGGTPSSAQASPIAPNAPSVKIPAGRMVLQDGVVKPLLGRGMLCLLRDTLMNELILVWVSAEGGEEQRFPLPRGKVRLSWVEKCKSGRVMLFDVDNGKQLLFFWVQSRSTELAEKTMRRLQYILERHRHHPLAAPKSEAMPMATFRRVLAEVWEGAVAQDVDLDALLAAPKLLAALREEPEFYRARLMEYLPPATAAATDAPVDLIRLVQDSQVRWASVILSTMLRRENTSNYFSALFLGAAAPWSLSVLAFVMQIIQAFSGR</sequence>
<organism evidence="9 10">
    <name type="scientific">Trypanosoma conorhini</name>
    <dbReference type="NCBI Taxonomy" id="83891"/>
    <lineage>
        <taxon>Eukaryota</taxon>
        <taxon>Discoba</taxon>
        <taxon>Euglenozoa</taxon>
        <taxon>Kinetoplastea</taxon>
        <taxon>Metakinetoplastina</taxon>
        <taxon>Trypanosomatida</taxon>
        <taxon>Trypanosomatidae</taxon>
        <taxon>Trypanosoma</taxon>
    </lineage>
</organism>
<dbReference type="OrthoDB" id="340431at2759"/>
<evidence type="ECO:0000313" key="9">
    <source>
        <dbReference type="EMBL" id="RNF09626.1"/>
    </source>
</evidence>
<dbReference type="GO" id="GO:0070628">
    <property type="term" value="F:proteasome binding"/>
    <property type="evidence" value="ECO:0007669"/>
    <property type="project" value="TreeGrafter"/>
</dbReference>
<dbReference type="InterPro" id="IPR038108">
    <property type="entry name" value="RPN13_DEUBAD_sf"/>
</dbReference>
<dbReference type="Proteomes" id="UP000284403">
    <property type="component" value="Unassembled WGS sequence"/>
</dbReference>
<dbReference type="PANTHER" id="PTHR12225">
    <property type="entry name" value="ADHESION REGULATING MOLECULE 1 110 KDA CELL MEMBRANE GLYCOPROTEIN"/>
    <property type="match status" value="1"/>
</dbReference>
<dbReference type="InterPro" id="IPR006773">
    <property type="entry name" value="Rpn13/ADRM1"/>
</dbReference>
<gene>
    <name evidence="9" type="ORF">Tco025E_06957</name>
</gene>
<feature type="region of interest" description="Disordered" evidence="6">
    <location>
        <begin position="1"/>
        <end position="20"/>
    </location>
</feature>
<comment type="subcellular location">
    <subcellularLocation>
        <location evidence="2">Cytoplasm</location>
    </subcellularLocation>
    <subcellularLocation>
        <location evidence="1">Nucleus</location>
    </subcellularLocation>
</comment>
<keyword evidence="5" id="KW-0539">Nucleus</keyword>
<dbReference type="PROSITE" id="PS51917">
    <property type="entry name" value="PRU"/>
    <property type="match status" value="1"/>
</dbReference>
<keyword evidence="7" id="KW-0472">Membrane</keyword>
<dbReference type="AlphaFoldDB" id="A0A422NW20"/>
<dbReference type="GO" id="GO:0061133">
    <property type="term" value="F:endopeptidase activator activity"/>
    <property type="evidence" value="ECO:0007669"/>
    <property type="project" value="TreeGrafter"/>
</dbReference>
<evidence type="ECO:0000256" key="3">
    <source>
        <dbReference type="ARBA" id="ARBA00022490"/>
    </source>
</evidence>
<feature type="domain" description="Pru" evidence="8">
    <location>
        <begin position="17"/>
        <end position="130"/>
    </location>
</feature>
<dbReference type="GeneID" id="40320568"/>
<proteinExistence type="predicted"/>
<dbReference type="Pfam" id="PF04683">
    <property type="entry name" value="Rpn13_ADRM1_Pru"/>
    <property type="match status" value="1"/>
</dbReference>
<comment type="caution">
    <text evidence="9">The sequence shown here is derived from an EMBL/GenBank/DDBJ whole genome shotgun (WGS) entry which is preliminary data.</text>
</comment>
<keyword evidence="7" id="KW-1133">Transmembrane helix</keyword>
<dbReference type="GO" id="GO:0005634">
    <property type="term" value="C:nucleus"/>
    <property type="evidence" value="ECO:0007669"/>
    <property type="project" value="UniProtKB-SubCell"/>
</dbReference>
<dbReference type="GO" id="GO:0008541">
    <property type="term" value="C:proteasome regulatory particle, lid subcomplex"/>
    <property type="evidence" value="ECO:0007669"/>
    <property type="project" value="TreeGrafter"/>
</dbReference>
<evidence type="ECO:0000256" key="5">
    <source>
        <dbReference type="ARBA" id="ARBA00023242"/>
    </source>
</evidence>
<dbReference type="InterPro" id="IPR038633">
    <property type="entry name" value="Rpn13/ADRM1_Pru_sf"/>
</dbReference>
<dbReference type="GO" id="GO:0005737">
    <property type="term" value="C:cytoplasm"/>
    <property type="evidence" value="ECO:0007669"/>
    <property type="project" value="UniProtKB-SubCell"/>
</dbReference>
<evidence type="ECO:0000256" key="1">
    <source>
        <dbReference type="ARBA" id="ARBA00004123"/>
    </source>
</evidence>
<dbReference type="EMBL" id="MKKU01000506">
    <property type="protein sequence ID" value="RNF09626.1"/>
    <property type="molecule type" value="Genomic_DNA"/>
</dbReference>
<evidence type="ECO:0000259" key="8">
    <source>
        <dbReference type="PROSITE" id="PS51917"/>
    </source>
</evidence>
<name>A0A422NW20_9TRYP</name>
<evidence type="ECO:0000313" key="10">
    <source>
        <dbReference type="Proteomes" id="UP000284403"/>
    </source>
</evidence>